<dbReference type="Pfam" id="PF13365">
    <property type="entry name" value="Trypsin_2"/>
    <property type="match status" value="1"/>
</dbReference>
<dbReference type="RefSeq" id="WP_150042482.1">
    <property type="nucleotide sequence ID" value="NZ_OW485601.1"/>
</dbReference>
<proteinExistence type="predicted"/>
<reference evidence="3 4" key="1">
    <citation type="submission" date="2019-09" db="EMBL/GenBank/DDBJ databases">
        <title>Genome sequence of Rhodovastum atsumiense, a diverse member of the Acetobacteraceae family of non-sulfur purple photosynthetic bacteria.</title>
        <authorList>
            <person name="Meyer T."/>
            <person name="Kyndt J."/>
        </authorList>
    </citation>
    <scope>NUCLEOTIDE SEQUENCE [LARGE SCALE GENOMIC DNA]</scope>
    <source>
        <strain evidence="3 4">DSM 21279</strain>
    </source>
</reference>
<dbReference type="Gene3D" id="2.40.10.120">
    <property type="match status" value="1"/>
</dbReference>
<sequence>MNRCAVLAAGLVAALVVATPAGAQKPPPLGAPDVPSGKPPPLGAPEAGRPPLREPPPTAGERPAASGSGFLVADGRVLTNAHVVAGCRRMTARNIRGERVPARIDAQDEQRDLALLTVSPGFGPALAFRNTPPVLRGEMVVTYGFPLSGLLSSGPTLTSGDISALSGLRDNPIHFQISAPVQPGNSGGPLLDAQGHVVGVVVSKLNAARIAKMTGGDIPQNVNFAIKGTEAQAFLQGHGVQPILEASTGPDRRAAEVGEIAHPATVFLQCFR</sequence>
<dbReference type="InterPro" id="IPR001940">
    <property type="entry name" value="Peptidase_S1C"/>
</dbReference>
<feature type="signal peptide" evidence="2">
    <location>
        <begin position="1"/>
        <end position="23"/>
    </location>
</feature>
<comment type="caution">
    <text evidence="3">The sequence shown here is derived from an EMBL/GenBank/DDBJ whole genome shotgun (WGS) entry which is preliminary data.</text>
</comment>
<dbReference type="PANTHER" id="PTHR43019">
    <property type="entry name" value="SERINE ENDOPROTEASE DEGS"/>
    <property type="match status" value="1"/>
</dbReference>
<dbReference type="PRINTS" id="PR00834">
    <property type="entry name" value="PROTEASES2C"/>
</dbReference>
<dbReference type="AlphaFoldDB" id="A0A5M6IRB0"/>
<dbReference type="InterPro" id="IPR009003">
    <property type="entry name" value="Peptidase_S1_PA"/>
</dbReference>
<dbReference type="GO" id="GO:0006508">
    <property type="term" value="P:proteolysis"/>
    <property type="evidence" value="ECO:0007669"/>
    <property type="project" value="InterPro"/>
</dbReference>
<protein>
    <submittedName>
        <fullName evidence="3">Trypsin-like peptidase domain-containing protein</fullName>
    </submittedName>
</protein>
<dbReference type="EMBL" id="VWPK01000032">
    <property type="protein sequence ID" value="KAA5610477.1"/>
    <property type="molecule type" value="Genomic_DNA"/>
</dbReference>
<evidence type="ECO:0000256" key="1">
    <source>
        <dbReference type="SAM" id="MobiDB-lite"/>
    </source>
</evidence>
<dbReference type="GO" id="GO:0004252">
    <property type="term" value="F:serine-type endopeptidase activity"/>
    <property type="evidence" value="ECO:0007669"/>
    <property type="project" value="InterPro"/>
</dbReference>
<accession>A0A5M6IRB0</accession>
<feature type="region of interest" description="Disordered" evidence="1">
    <location>
        <begin position="21"/>
        <end position="67"/>
    </location>
</feature>
<organism evidence="3 4">
    <name type="scientific">Rhodovastum atsumiense</name>
    <dbReference type="NCBI Taxonomy" id="504468"/>
    <lineage>
        <taxon>Bacteria</taxon>
        <taxon>Pseudomonadati</taxon>
        <taxon>Pseudomonadota</taxon>
        <taxon>Alphaproteobacteria</taxon>
        <taxon>Acetobacterales</taxon>
        <taxon>Acetobacteraceae</taxon>
        <taxon>Rhodovastum</taxon>
    </lineage>
</organism>
<dbReference type="OrthoDB" id="112232at2"/>
<dbReference type="Proteomes" id="UP000325255">
    <property type="component" value="Unassembled WGS sequence"/>
</dbReference>
<keyword evidence="4" id="KW-1185">Reference proteome</keyword>
<feature type="chain" id="PRO_5024408387" evidence="2">
    <location>
        <begin position="24"/>
        <end position="272"/>
    </location>
</feature>
<keyword evidence="2" id="KW-0732">Signal</keyword>
<gene>
    <name evidence="3" type="ORF">F1189_19180</name>
</gene>
<evidence type="ECO:0000256" key="2">
    <source>
        <dbReference type="SAM" id="SignalP"/>
    </source>
</evidence>
<evidence type="ECO:0000313" key="4">
    <source>
        <dbReference type="Proteomes" id="UP000325255"/>
    </source>
</evidence>
<name>A0A5M6IRB0_9PROT</name>
<evidence type="ECO:0000313" key="3">
    <source>
        <dbReference type="EMBL" id="KAA5610477.1"/>
    </source>
</evidence>
<dbReference type="PANTHER" id="PTHR43019:SF23">
    <property type="entry name" value="PROTEASE DO-LIKE 5, CHLOROPLASTIC"/>
    <property type="match status" value="1"/>
</dbReference>
<dbReference type="SUPFAM" id="SSF50494">
    <property type="entry name" value="Trypsin-like serine proteases"/>
    <property type="match status" value="1"/>
</dbReference>